<dbReference type="AlphaFoldDB" id="A0A8J2RAU4"/>
<feature type="region of interest" description="Disordered" evidence="1">
    <location>
        <begin position="50"/>
        <end position="70"/>
    </location>
</feature>
<evidence type="ECO:0000313" key="3">
    <source>
        <dbReference type="EMBL" id="CAH0100407.1"/>
    </source>
</evidence>
<protein>
    <submittedName>
        <fullName evidence="3">Uncharacterized protein</fullName>
    </submittedName>
</protein>
<feature type="signal peptide" evidence="2">
    <location>
        <begin position="1"/>
        <end position="19"/>
    </location>
</feature>
<reference evidence="3" key="1">
    <citation type="submission" date="2021-11" db="EMBL/GenBank/DDBJ databases">
        <authorList>
            <person name="Schell T."/>
        </authorList>
    </citation>
    <scope>NUCLEOTIDE SEQUENCE</scope>
    <source>
        <strain evidence="3">M5</strain>
    </source>
</reference>
<comment type="caution">
    <text evidence="3">The sequence shown here is derived from an EMBL/GenBank/DDBJ whole genome shotgun (WGS) entry which is preliminary data.</text>
</comment>
<dbReference type="EMBL" id="CAKKLH010000035">
    <property type="protein sequence ID" value="CAH0100407.1"/>
    <property type="molecule type" value="Genomic_DNA"/>
</dbReference>
<evidence type="ECO:0000256" key="2">
    <source>
        <dbReference type="SAM" id="SignalP"/>
    </source>
</evidence>
<organism evidence="3 4">
    <name type="scientific">Daphnia galeata</name>
    <dbReference type="NCBI Taxonomy" id="27404"/>
    <lineage>
        <taxon>Eukaryota</taxon>
        <taxon>Metazoa</taxon>
        <taxon>Ecdysozoa</taxon>
        <taxon>Arthropoda</taxon>
        <taxon>Crustacea</taxon>
        <taxon>Branchiopoda</taxon>
        <taxon>Diplostraca</taxon>
        <taxon>Cladocera</taxon>
        <taxon>Anomopoda</taxon>
        <taxon>Daphniidae</taxon>
        <taxon>Daphnia</taxon>
    </lineage>
</organism>
<feature type="chain" id="PRO_5035176679" evidence="2">
    <location>
        <begin position="20"/>
        <end position="70"/>
    </location>
</feature>
<evidence type="ECO:0000256" key="1">
    <source>
        <dbReference type="SAM" id="MobiDB-lite"/>
    </source>
</evidence>
<sequence>MVKRLLLIFISVLGYFTNSQKSFLNHEYTVLPNRLTLVGSSVGGSNVAYSSSGFSVNEEPKRQLAPSPSL</sequence>
<keyword evidence="2" id="KW-0732">Signal</keyword>
<evidence type="ECO:0000313" key="4">
    <source>
        <dbReference type="Proteomes" id="UP000789390"/>
    </source>
</evidence>
<accession>A0A8J2RAU4</accession>
<dbReference type="Proteomes" id="UP000789390">
    <property type="component" value="Unassembled WGS sequence"/>
</dbReference>
<proteinExistence type="predicted"/>
<keyword evidence="4" id="KW-1185">Reference proteome</keyword>
<name>A0A8J2RAU4_9CRUS</name>
<gene>
    <name evidence="3" type="ORF">DGAL_LOCUS2637</name>
</gene>